<keyword evidence="1" id="KW-0472">Membrane</keyword>
<name>A0A923KUL6_9BURK</name>
<feature type="transmembrane region" description="Helical" evidence="1">
    <location>
        <begin position="19"/>
        <end position="38"/>
    </location>
</feature>
<evidence type="ECO:0000313" key="2">
    <source>
        <dbReference type="EMBL" id="MBC3934342.1"/>
    </source>
</evidence>
<sequence length="48" mass="5364">MQANVCEIQELNTVEIEEVSGGFLPVALFLFDVAIWAYDGYKLGQITK</sequence>
<keyword evidence="1" id="KW-1133">Transmembrane helix</keyword>
<gene>
    <name evidence="2" type="ORF">H8K47_03100</name>
</gene>
<dbReference type="EMBL" id="JACOGG010000002">
    <property type="protein sequence ID" value="MBC3934342.1"/>
    <property type="molecule type" value="Genomic_DNA"/>
</dbReference>
<organism evidence="2 3">
    <name type="scientific">Undibacterium rugosum</name>
    <dbReference type="NCBI Taxonomy" id="2762291"/>
    <lineage>
        <taxon>Bacteria</taxon>
        <taxon>Pseudomonadati</taxon>
        <taxon>Pseudomonadota</taxon>
        <taxon>Betaproteobacteria</taxon>
        <taxon>Burkholderiales</taxon>
        <taxon>Oxalobacteraceae</taxon>
        <taxon>Undibacterium</taxon>
    </lineage>
</organism>
<reference evidence="2" key="1">
    <citation type="submission" date="2020-08" db="EMBL/GenBank/DDBJ databases">
        <title>Novel species isolated from subtropical streams in China.</title>
        <authorList>
            <person name="Lu H."/>
        </authorList>
    </citation>
    <scope>NUCLEOTIDE SEQUENCE</scope>
    <source>
        <strain evidence="2">CY7W</strain>
    </source>
</reference>
<dbReference type="Proteomes" id="UP000612361">
    <property type="component" value="Unassembled WGS sequence"/>
</dbReference>
<dbReference type="RefSeq" id="WP_186879959.1">
    <property type="nucleotide sequence ID" value="NZ_JACOGG010000002.1"/>
</dbReference>
<evidence type="ECO:0008006" key="4">
    <source>
        <dbReference type="Google" id="ProtNLM"/>
    </source>
</evidence>
<proteinExistence type="predicted"/>
<evidence type="ECO:0000313" key="3">
    <source>
        <dbReference type="Proteomes" id="UP000612361"/>
    </source>
</evidence>
<comment type="caution">
    <text evidence="2">The sequence shown here is derived from an EMBL/GenBank/DDBJ whole genome shotgun (WGS) entry which is preliminary data.</text>
</comment>
<keyword evidence="3" id="KW-1185">Reference proteome</keyword>
<dbReference type="AlphaFoldDB" id="A0A923KUL6"/>
<protein>
    <recommendedName>
        <fullName evidence="4">Class IIb bacteriocin, lactobin A/cerein 7B family</fullName>
    </recommendedName>
</protein>
<keyword evidence="1" id="KW-0812">Transmembrane</keyword>
<accession>A0A923KUL6</accession>
<evidence type="ECO:0000256" key="1">
    <source>
        <dbReference type="SAM" id="Phobius"/>
    </source>
</evidence>